<sequence length="283" mass="32532">MKKYIAFLVVFAVFALAAYQDWNKGQDQEQVSSIQGLMEMFSIDDVKAAMQKQGVELIPSEFNYKWFKLGLKTEYSFDLNGKEQLYVYVFDSTAEVERGLKQINNQNALYDIAHTPTPFMAKNILIMYMRYLPIIGLEDKIQAAVDTLKTAPDKISDVADPNKPPIPFVSANNKKLPVNLGSYEWMGVLDAIFVWDQFVPRNKVIVPAESEITVKFEYEPYPNHLSYQQVTRDEIGDWKLSPNRTPFKGSFKAPKEKGIYAYIVYSYWNDSRSADYAFAVEIK</sequence>
<accession>A0A926KPS8</accession>
<feature type="chain" id="PRO_5038402621" evidence="1">
    <location>
        <begin position="18"/>
        <end position="283"/>
    </location>
</feature>
<keyword evidence="1" id="KW-0732">Signal</keyword>
<comment type="caution">
    <text evidence="2">The sequence shown here is derived from an EMBL/GenBank/DDBJ whole genome shotgun (WGS) entry which is preliminary data.</text>
</comment>
<dbReference type="Proteomes" id="UP000650466">
    <property type="component" value="Unassembled WGS sequence"/>
</dbReference>
<evidence type="ECO:0000313" key="2">
    <source>
        <dbReference type="EMBL" id="MBD0380706.1"/>
    </source>
</evidence>
<proteinExistence type="predicted"/>
<dbReference type="AlphaFoldDB" id="A0A926KPS8"/>
<dbReference type="EMBL" id="JACVVD010000003">
    <property type="protein sequence ID" value="MBD0380706.1"/>
    <property type="molecule type" value="Genomic_DNA"/>
</dbReference>
<organism evidence="2 3">
    <name type="scientific">Paenibacillus sedimenti</name>
    <dbReference type="NCBI Taxonomy" id="2770274"/>
    <lineage>
        <taxon>Bacteria</taxon>
        <taxon>Bacillati</taxon>
        <taxon>Bacillota</taxon>
        <taxon>Bacilli</taxon>
        <taxon>Bacillales</taxon>
        <taxon>Paenibacillaceae</taxon>
        <taxon>Paenibacillus</taxon>
    </lineage>
</organism>
<feature type="signal peptide" evidence="1">
    <location>
        <begin position="1"/>
        <end position="17"/>
    </location>
</feature>
<name>A0A926KPS8_9BACL</name>
<dbReference type="RefSeq" id="WP_188174482.1">
    <property type="nucleotide sequence ID" value="NZ_JACVVD010000003.1"/>
</dbReference>
<protein>
    <submittedName>
        <fullName evidence="2">Uncharacterized protein</fullName>
    </submittedName>
</protein>
<keyword evidence="3" id="KW-1185">Reference proteome</keyword>
<evidence type="ECO:0000313" key="3">
    <source>
        <dbReference type="Proteomes" id="UP000650466"/>
    </source>
</evidence>
<evidence type="ECO:0000256" key="1">
    <source>
        <dbReference type="SAM" id="SignalP"/>
    </source>
</evidence>
<gene>
    <name evidence="2" type="ORF">ICC18_11315</name>
</gene>
<reference evidence="2" key="1">
    <citation type="submission" date="2020-09" db="EMBL/GenBank/DDBJ databases">
        <title>Draft Genome Sequence of Paenibacillus sp. WST5.</title>
        <authorList>
            <person name="Bao Z."/>
        </authorList>
    </citation>
    <scope>NUCLEOTIDE SEQUENCE</scope>
    <source>
        <strain evidence="2">WST5</strain>
    </source>
</reference>